<protein>
    <submittedName>
        <fullName evidence="1">Uncharacterized protein</fullName>
    </submittedName>
</protein>
<gene>
    <name evidence="1" type="ORF">SDC9_84752</name>
</gene>
<name>A0A644ZB56_9ZZZZ</name>
<sequence length="91" mass="9630">MFGVCCRKQAGSVVPAGFDAARSARHRAHVRILNVDAERLNAARVKGAGRRADDVVDIPLRLADAEAAAVANHRGADIERRAGGLRHPAAL</sequence>
<reference evidence="1" key="1">
    <citation type="submission" date="2019-08" db="EMBL/GenBank/DDBJ databases">
        <authorList>
            <person name="Kucharzyk K."/>
            <person name="Murdoch R.W."/>
            <person name="Higgins S."/>
            <person name="Loffler F."/>
        </authorList>
    </citation>
    <scope>NUCLEOTIDE SEQUENCE</scope>
</reference>
<evidence type="ECO:0000313" key="1">
    <source>
        <dbReference type="EMBL" id="MPM38125.1"/>
    </source>
</evidence>
<dbReference type="EMBL" id="VSSQ01008180">
    <property type="protein sequence ID" value="MPM38125.1"/>
    <property type="molecule type" value="Genomic_DNA"/>
</dbReference>
<comment type="caution">
    <text evidence="1">The sequence shown here is derived from an EMBL/GenBank/DDBJ whole genome shotgun (WGS) entry which is preliminary data.</text>
</comment>
<accession>A0A644ZB56</accession>
<proteinExistence type="predicted"/>
<organism evidence="1">
    <name type="scientific">bioreactor metagenome</name>
    <dbReference type="NCBI Taxonomy" id="1076179"/>
    <lineage>
        <taxon>unclassified sequences</taxon>
        <taxon>metagenomes</taxon>
        <taxon>ecological metagenomes</taxon>
    </lineage>
</organism>
<dbReference type="AlphaFoldDB" id="A0A644ZB56"/>